<organism evidence="5 6">
    <name type="scientific">Entotheonella factor</name>
    <dbReference type="NCBI Taxonomy" id="1429438"/>
    <lineage>
        <taxon>Bacteria</taxon>
        <taxon>Pseudomonadati</taxon>
        <taxon>Nitrospinota/Tectimicrobiota group</taxon>
        <taxon>Candidatus Tectimicrobiota</taxon>
        <taxon>Candidatus Entotheonellia</taxon>
        <taxon>Candidatus Entotheonellales</taxon>
        <taxon>Candidatus Entotheonellaceae</taxon>
        <taxon>Candidatus Entotheonella</taxon>
    </lineage>
</organism>
<dbReference type="AlphaFoldDB" id="W4LHP7"/>
<proteinExistence type="inferred from homology"/>
<evidence type="ECO:0000256" key="3">
    <source>
        <dbReference type="ARBA" id="ARBA00022840"/>
    </source>
</evidence>
<dbReference type="Gene3D" id="3.40.50.620">
    <property type="entry name" value="HUPs"/>
    <property type="match status" value="1"/>
</dbReference>
<dbReference type="Pfam" id="PF00582">
    <property type="entry name" value="Usp"/>
    <property type="match status" value="1"/>
</dbReference>
<keyword evidence="3" id="KW-0067">ATP-binding</keyword>
<name>W4LHP7_ENTF1</name>
<dbReference type="PANTHER" id="PTHR46268">
    <property type="entry name" value="STRESS RESPONSE PROTEIN NHAX"/>
    <property type="match status" value="1"/>
</dbReference>
<dbReference type="InterPro" id="IPR014729">
    <property type="entry name" value="Rossmann-like_a/b/a_fold"/>
</dbReference>
<dbReference type="Proteomes" id="UP000019141">
    <property type="component" value="Unassembled WGS sequence"/>
</dbReference>
<keyword evidence="2" id="KW-0547">Nucleotide-binding</keyword>
<evidence type="ECO:0000256" key="2">
    <source>
        <dbReference type="ARBA" id="ARBA00022741"/>
    </source>
</evidence>
<dbReference type="CDD" id="cd00293">
    <property type="entry name" value="USP-like"/>
    <property type="match status" value="1"/>
</dbReference>
<evidence type="ECO:0000256" key="1">
    <source>
        <dbReference type="ARBA" id="ARBA00008791"/>
    </source>
</evidence>
<evidence type="ECO:0000259" key="4">
    <source>
        <dbReference type="Pfam" id="PF00582"/>
    </source>
</evidence>
<dbReference type="InterPro" id="IPR006016">
    <property type="entry name" value="UspA"/>
</dbReference>
<evidence type="ECO:0000313" key="6">
    <source>
        <dbReference type="Proteomes" id="UP000019141"/>
    </source>
</evidence>
<reference evidence="5 6" key="1">
    <citation type="journal article" date="2014" name="Nature">
        <title>An environmental bacterial taxon with a large and distinct metabolic repertoire.</title>
        <authorList>
            <person name="Wilson M.C."/>
            <person name="Mori T."/>
            <person name="Ruckert C."/>
            <person name="Uria A.R."/>
            <person name="Helf M.J."/>
            <person name="Takada K."/>
            <person name="Gernert C."/>
            <person name="Steffens U.A."/>
            <person name="Heycke N."/>
            <person name="Schmitt S."/>
            <person name="Rinke C."/>
            <person name="Helfrich E.J."/>
            <person name="Brachmann A.O."/>
            <person name="Gurgui C."/>
            <person name="Wakimoto T."/>
            <person name="Kracht M."/>
            <person name="Crusemann M."/>
            <person name="Hentschel U."/>
            <person name="Abe I."/>
            <person name="Matsunaga S."/>
            <person name="Kalinowski J."/>
            <person name="Takeyama H."/>
            <person name="Piel J."/>
        </authorList>
    </citation>
    <scope>NUCLEOTIDE SEQUENCE [LARGE SCALE GENOMIC DNA]</scope>
    <source>
        <strain evidence="6">TSY1</strain>
    </source>
</reference>
<dbReference type="PRINTS" id="PR01438">
    <property type="entry name" value="UNVRSLSTRESS"/>
</dbReference>
<accession>W4LHP7</accession>
<comment type="similarity">
    <text evidence="1">Belongs to the universal stress protein A family.</text>
</comment>
<comment type="caution">
    <text evidence="5">The sequence shown here is derived from an EMBL/GenBank/DDBJ whole genome shotgun (WGS) entry which is preliminary data.</text>
</comment>
<dbReference type="InterPro" id="IPR006015">
    <property type="entry name" value="Universal_stress_UspA"/>
</dbReference>
<feature type="domain" description="UspA" evidence="4">
    <location>
        <begin position="1"/>
        <end position="137"/>
    </location>
</feature>
<dbReference type="HOGENOM" id="CLU_049301_11_0_7"/>
<sequence>MYTRILVPLDGSPIAEQALVHAAQMAEIFDAELILLRAAFLAQVPDLDLSEARRVLVQESEDYLDNVARRLRGHGRRVQTEVRWSEATEAITAYAVAQAVSVVVMATHGHSGFEQWPMGSIAEKVLRSMQVPVLLIRPS</sequence>
<dbReference type="GO" id="GO:0005524">
    <property type="term" value="F:ATP binding"/>
    <property type="evidence" value="ECO:0007669"/>
    <property type="project" value="UniProtKB-KW"/>
</dbReference>
<dbReference type="PANTHER" id="PTHR46268:SF27">
    <property type="entry name" value="UNIVERSAL STRESS PROTEIN RV2623"/>
    <property type="match status" value="1"/>
</dbReference>
<dbReference type="EMBL" id="AZHW01000656">
    <property type="protein sequence ID" value="ETW97507.1"/>
    <property type="molecule type" value="Genomic_DNA"/>
</dbReference>
<gene>
    <name evidence="5" type="ORF">ETSY1_22400</name>
</gene>
<dbReference type="SUPFAM" id="SSF52402">
    <property type="entry name" value="Adenine nucleotide alpha hydrolases-like"/>
    <property type="match status" value="1"/>
</dbReference>
<evidence type="ECO:0000313" key="5">
    <source>
        <dbReference type="EMBL" id="ETW97507.1"/>
    </source>
</evidence>
<protein>
    <recommendedName>
        <fullName evidence="4">UspA domain-containing protein</fullName>
    </recommendedName>
</protein>
<keyword evidence="6" id="KW-1185">Reference proteome</keyword>